<accession>A0A937CW14</accession>
<organism evidence="1 2">
    <name type="scientific">Microvirga aerilata</name>
    <dbReference type="NCBI Taxonomy" id="670292"/>
    <lineage>
        <taxon>Bacteria</taxon>
        <taxon>Pseudomonadati</taxon>
        <taxon>Pseudomonadota</taxon>
        <taxon>Alphaproteobacteria</taxon>
        <taxon>Hyphomicrobiales</taxon>
        <taxon>Methylobacteriaceae</taxon>
        <taxon>Microvirga</taxon>
    </lineage>
</organism>
<gene>
    <name evidence="1" type="ORF">JKG68_01525</name>
</gene>
<dbReference type="Proteomes" id="UP000605848">
    <property type="component" value="Unassembled WGS sequence"/>
</dbReference>
<dbReference type="EMBL" id="JAEQMY010000001">
    <property type="protein sequence ID" value="MBL0402643.1"/>
    <property type="molecule type" value="Genomic_DNA"/>
</dbReference>
<name>A0A937CW14_9HYPH</name>
<comment type="caution">
    <text evidence="1">The sequence shown here is derived from an EMBL/GenBank/DDBJ whole genome shotgun (WGS) entry which is preliminary data.</text>
</comment>
<proteinExistence type="predicted"/>
<keyword evidence="2" id="KW-1185">Reference proteome</keyword>
<dbReference type="AlphaFoldDB" id="A0A937CW14"/>
<protein>
    <submittedName>
        <fullName evidence="1">Uncharacterized protein</fullName>
    </submittedName>
</protein>
<evidence type="ECO:0000313" key="1">
    <source>
        <dbReference type="EMBL" id="MBL0402643.1"/>
    </source>
</evidence>
<sequence>MFVANWDSDNVVAFSIDQQTGALLLLGRSSEPAALYASSSDAWRRNHQQQARPQEAAILSEGFLACLISVCRCLAAPLIGTLEG</sequence>
<reference evidence="1" key="1">
    <citation type="submission" date="2021-01" db="EMBL/GenBank/DDBJ databases">
        <title>Microvirga sp.</title>
        <authorList>
            <person name="Kim M.K."/>
        </authorList>
    </citation>
    <scope>NUCLEOTIDE SEQUENCE</scope>
    <source>
        <strain evidence="1">5420S-16</strain>
    </source>
</reference>
<evidence type="ECO:0000313" key="2">
    <source>
        <dbReference type="Proteomes" id="UP000605848"/>
    </source>
</evidence>